<evidence type="ECO:0000259" key="1">
    <source>
        <dbReference type="Pfam" id="PF07883"/>
    </source>
</evidence>
<dbReference type="InterPro" id="IPR013096">
    <property type="entry name" value="Cupin_2"/>
</dbReference>
<reference evidence="2 3" key="1">
    <citation type="journal article" date="2015" name="Nature">
        <title>rRNA introns, odd ribosomes, and small enigmatic genomes across a large radiation of phyla.</title>
        <authorList>
            <person name="Brown C.T."/>
            <person name="Hug L.A."/>
            <person name="Thomas B.C."/>
            <person name="Sharon I."/>
            <person name="Castelle C.J."/>
            <person name="Singh A."/>
            <person name="Wilkins M.J."/>
            <person name="Williams K.H."/>
            <person name="Banfield J.F."/>
        </authorList>
    </citation>
    <scope>NUCLEOTIDE SEQUENCE [LARGE SCALE GENOMIC DNA]</scope>
</reference>
<comment type="caution">
    <text evidence="2">The sequence shown here is derived from an EMBL/GenBank/DDBJ whole genome shotgun (WGS) entry which is preliminary data.</text>
</comment>
<dbReference type="CDD" id="cd02208">
    <property type="entry name" value="cupin_RmlC-like"/>
    <property type="match status" value="1"/>
</dbReference>
<dbReference type="InterPro" id="IPR011051">
    <property type="entry name" value="RmlC_Cupin_sf"/>
</dbReference>
<evidence type="ECO:0000313" key="2">
    <source>
        <dbReference type="EMBL" id="KKQ93510.1"/>
    </source>
</evidence>
<dbReference type="PANTHER" id="PTHR43346">
    <property type="entry name" value="LIGAND BINDING DOMAIN PROTEIN, PUTATIVE (AFU_ORTHOLOGUE AFUA_6G14370)-RELATED"/>
    <property type="match status" value="1"/>
</dbReference>
<protein>
    <submittedName>
        <fullName evidence="2">Tetracenomycin polyketide synthesis protein related protein</fullName>
    </submittedName>
</protein>
<dbReference type="AlphaFoldDB" id="A0A0G0LZP9"/>
<accession>A0A0G0LZP9</accession>
<name>A0A0G0LZP9_UNCC2</name>
<dbReference type="Proteomes" id="UP000034207">
    <property type="component" value="Unassembled WGS sequence"/>
</dbReference>
<gene>
    <name evidence="2" type="ORF">UT18_C0019G0012</name>
</gene>
<organism evidence="2 3">
    <name type="scientific">candidate division CPR2 bacterium GW2011_GWC2_39_10</name>
    <dbReference type="NCBI Taxonomy" id="1618345"/>
    <lineage>
        <taxon>Bacteria</taxon>
        <taxon>Bacteria division CPR2</taxon>
    </lineage>
</organism>
<dbReference type="PANTHER" id="PTHR43346:SF1">
    <property type="entry name" value="QUERCETIN 2,3-DIOXYGENASE-RELATED"/>
    <property type="match status" value="1"/>
</dbReference>
<proteinExistence type="predicted"/>
<dbReference type="Gene3D" id="2.60.120.10">
    <property type="entry name" value="Jelly Rolls"/>
    <property type="match status" value="1"/>
</dbReference>
<evidence type="ECO:0000313" key="3">
    <source>
        <dbReference type="Proteomes" id="UP000034207"/>
    </source>
</evidence>
<dbReference type="InterPro" id="IPR014710">
    <property type="entry name" value="RmlC-like_jellyroll"/>
</dbReference>
<dbReference type="EMBL" id="LBVV01000019">
    <property type="protein sequence ID" value="KKQ93510.1"/>
    <property type="molecule type" value="Genomic_DNA"/>
</dbReference>
<dbReference type="InterPro" id="IPR052538">
    <property type="entry name" value="Flavonoid_dioxygenase-like"/>
</dbReference>
<sequence length="115" mass="13189">MVEGDGYKKDVFVKGVDLISNKALVQMIIIDPHEIATDHYHKKTTEIFYFMEGTGVFIVDAKEYECFPGDILICEANEMHSTRNESDQTWKYLAFKTDNTDLEGGDSIWVDSKKQ</sequence>
<feature type="domain" description="Cupin type-2" evidence="1">
    <location>
        <begin position="28"/>
        <end position="94"/>
    </location>
</feature>
<dbReference type="Pfam" id="PF07883">
    <property type="entry name" value="Cupin_2"/>
    <property type="match status" value="1"/>
</dbReference>
<dbReference type="SUPFAM" id="SSF51182">
    <property type="entry name" value="RmlC-like cupins"/>
    <property type="match status" value="1"/>
</dbReference>
<dbReference type="STRING" id="1618345.UT18_C0019G0012"/>